<protein>
    <submittedName>
        <fullName evidence="3">Uncharacterized protein</fullName>
    </submittedName>
</protein>
<comment type="caution">
    <text evidence="3">The sequence shown here is derived from an EMBL/GenBank/DDBJ whole genome shotgun (WGS) entry which is preliminary data.</text>
</comment>
<feature type="transmembrane region" description="Helical" evidence="2">
    <location>
        <begin position="40"/>
        <end position="61"/>
    </location>
</feature>
<gene>
    <name evidence="3" type="ORF">H9751_04175</name>
</gene>
<keyword evidence="2" id="KW-0812">Transmembrane</keyword>
<feature type="compositionally biased region" description="Polar residues" evidence="1">
    <location>
        <begin position="103"/>
        <end position="124"/>
    </location>
</feature>
<reference evidence="3" key="2">
    <citation type="submission" date="2021-04" db="EMBL/GenBank/DDBJ databases">
        <authorList>
            <person name="Gilroy R."/>
        </authorList>
    </citation>
    <scope>NUCLEOTIDE SEQUENCE</scope>
    <source>
        <strain evidence="3">ChiHjej13B12-4958</strain>
    </source>
</reference>
<reference evidence="3" key="1">
    <citation type="journal article" date="2021" name="PeerJ">
        <title>Extensive microbial diversity within the chicken gut microbiome revealed by metagenomics and culture.</title>
        <authorList>
            <person name="Gilroy R."/>
            <person name="Ravi A."/>
            <person name="Getino M."/>
            <person name="Pursley I."/>
            <person name="Horton D.L."/>
            <person name="Alikhan N.F."/>
            <person name="Baker D."/>
            <person name="Gharbi K."/>
            <person name="Hall N."/>
            <person name="Watson M."/>
            <person name="Adriaenssens E.M."/>
            <person name="Foster-Nyarko E."/>
            <person name="Jarju S."/>
            <person name="Secka A."/>
            <person name="Antonio M."/>
            <person name="Oren A."/>
            <person name="Chaudhuri R.R."/>
            <person name="La Ragione R."/>
            <person name="Hildebrand F."/>
            <person name="Pallen M.J."/>
        </authorList>
    </citation>
    <scope>NUCLEOTIDE SEQUENCE</scope>
    <source>
        <strain evidence="3">ChiHjej13B12-4958</strain>
    </source>
</reference>
<sequence>MILFLGFLVVLPLGFTRDRKARRLAAESDTARTDLGGGPWVGGAGLITLVVGIVLAVAATIRGSTADDYGIGSVLMFASALLILGGGMIWGGFRASRSYRPSPGQSPHQSPDQSPGRQHRSVGQISRRPRARA</sequence>
<organism evidence="3 4">
    <name type="scientific">Candidatus Corynebacterium faecigallinarum</name>
    <dbReference type="NCBI Taxonomy" id="2838528"/>
    <lineage>
        <taxon>Bacteria</taxon>
        <taxon>Bacillati</taxon>
        <taxon>Actinomycetota</taxon>
        <taxon>Actinomycetes</taxon>
        <taxon>Mycobacteriales</taxon>
        <taxon>Corynebacteriaceae</taxon>
        <taxon>Corynebacterium</taxon>
    </lineage>
</organism>
<dbReference type="AlphaFoldDB" id="A0A9D2QCM9"/>
<evidence type="ECO:0000313" key="3">
    <source>
        <dbReference type="EMBL" id="HJC84738.1"/>
    </source>
</evidence>
<accession>A0A9D2QCM9</accession>
<keyword evidence="2" id="KW-1133">Transmembrane helix</keyword>
<evidence type="ECO:0000256" key="2">
    <source>
        <dbReference type="SAM" id="Phobius"/>
    </source>
</evidence>
<dbReference type="EMBL" id="DWVP01000009">
    <property type="protein sequence ID" value="HJC84738.1"/>
    <property type="molecule type" value="Genomic_DNA"/>
</dbReference>
<keyword evidence="2" id="KW-0472">Membrane</keyword>
<feature type="transmembrane region" description="Helical" evidence="2">
    <location>
        <begin position="73"/>
        <end position="93"/>
    </location>
</feature>
<dbReference type="Proteomes" id="UP000823858">
    <property type="component" value="Unassembled WGS sequence"/>
</dbReference>
<proteinExistence type="predicted"/>
<name>A0A9D2QCM9_9CORY</name>
<evidence type="ECO:0000256" key="1">
    <source>
        <dbReference type="SAM" id="MobiDB-lite"/>
    </source>
</evidence>
<feature type="region of interest" description="Disordered" evidence="1">
    <location>
        <begin position="99"/>
        <end position="133"/>
    </location>
</feature>
<evidence type="ECO:0000313" key="4">
    <source>
        <dbReference type="Proteomes" id="UP000823858"/>
    </source>
</evidence>